<feature type="region of interest" description="Disordered" evidence="2">
    <location>
        <begin position="227"/>
        <end position="269"/>
    </location>
</feature>
<dbReference type="PANTHER" id="PTHR15829">
    <property type="entry name" value="PROTEIN KINASE PKN/PRK1, EFFECTOR"/>
    <property type="match status" value="1"/>
</dbReference>
<feature type="compositionally biased region" description="Low complexity" evidence="2">
    <location>
        <begin position="459"/>
        <end position="493"/>
    </location>
</feature>
<comment type="similarity">
    <text evidence="1">Belongs to the RIPOR family.</text>
</comment>
<feature type="non-terminal residue" evidence="4">
    <location>
        <position position="774"/>
    </location>
</feature>
<proteinExistence type="inferred from homology"/>
<dbReference type="Pfam" id="PF15903">
    <property type="entry name" value="PL48"/>
    <property type="match status" value="1"/>
</dbReference>
<evidence type="ECO:0000256" key="1">
    <source>
        <dbReference type="ARBA" id="ARBA00005744"/>
    </source>
</evidence>
<dbReference type="EMBL" id="JAVRJZ010000001">
    <property type="protein sequence ID" value="KAK2726763.1"/>
    <property type="molecule type" value="Genomic_DNA"/>
</dbReference>
<accession>A0AA88LCY4</accession>
<keyword evidence="5" id="KW-1185">Reference proteome</keyword>
<feature type="region of interest" description="Disordered" evidence="2">
    <location>
        <begin position="434"/>
        <end position="493"/>
    </location>
</feature>
<comment type="caution">
    <text evidence="4">The sequence shown here is derived from an EMBL/GenBank/DDBJ whole genome shotgun (WGS) entry which is preliminary data.</text>
</comment>
<feature type="compositionally biased region" description="Polar residues" evidence="2">
    <location>
        <begin position="227"/>
        <end position="241"/>
    </location>
</feature>
<organism evidence="4 5">
    <name type="scientific">Artemia franciscana</name>
    <name type="common">Brine shrimp</name>
    <name type="synonym">Artemia sanfranciscana</name>
    <dbReference type="NCBI Taxonomy" id="6661"/>
    <lineage>
        <taxon>Eukaryota</taxon>
        <taxon>Metazoa</taxon>
        <taxon>Ecdysozoa</taxon>
        <taxon>Arthropoda</taxon>
        <taxon>Crustacea</taxon>
        <taxon>Branchiopoda</taxon>
        <taxon>Anostraca</taxon>
        <taxon>Artemiidae</taxon>
        <taxon>Artemia</taxon>
    </lineage>
</organism>
<evidence type="ECO:0000259" key="3">
    <source>
        <dbReference type="Pfam" id="PF15903"/>
    </source>
</evidence>
<sequence length="774" mass="85817">QLRSAERYLRRLEYQITSMDELYESYHVQGRLRDGVRTIARAYADSPGKEKESTVVNVHQGFHECSSAMSSIESQLESHLGSFRIELKGLQGFARLCPGDVFEISLRHGPQKWKSKGRIAKDSSQTWDSTEATLKPIFDQVLIIRAVELRSFGKKVALGDKFCQVLDLFCAVPQLMTVNLNSSGSLKLHLMITWDPLDGCDEGVAAKHQVNSPNLSRKVSILSKGYQPSTSVSRTPSMVQRSISSTSKVSSSSSLKEEDEENQESSLVQRNADVDLDIINKVTSRINHSSDLNSSGNFTLIKKAEKEDKWWSPTHTMDSGYSGSLSGKKGKQLFTSVFLVPEEGQPDSLVSDAGESLVSDTTESTLGGLIRHVLSSVDDIRGRYPELELFEKNIAVLSHLVKHDSSRPDSRTSNASSAVVSALEAFDFLNLEDEDENKGDRGSLSPVERQLKNRTNHLSRSNSGTNSESCSRSSSATRDTSLSPSLSSTSQCSTGNEQLDLALKVHLEYSKELCERLGVYGPLNSRESEALHHLHQQGKILSKILKNVKCGTTSVTGMSELESHKSLQSLWERVTPEGNDLVVTGNAIVSSLLSICKTLLESKSELFCERVLKELVCRCQESESFSPESLVTVYQFRQYIRSKERSFVTRLEELSDEIFILDSLSNAESTIQLQKLLNRLSLPIVFPTPKIILAIGTIASSSENPESKKLAKDFLDSRSSVPQHGELYKNVFTRALESHNSSSRIVACSVLGYMHAFTALAHLEFIVQTDRDEN</sequence>
<evidence type="ECO:0000313" key="4">
    <source>
        <dbReference type="EMBL" id="KAK2726763.1"/>
    </source>
</evidence>
<dbReference type="Proteomes" id="UP001187531">
    <property type="component" value="Unassembled WGS sequence"/>
</dbReference>
<dbReference type="PANTHER" id="PTHR15829:SF13">
    <property type="entry name" value="FAM65 N-TERMINAL DOMAIN-CONTAINING PROTEIN"/>
    <property type="match status" value="1"/>
</dbReference>
<evidence type="ECO:0000256" key="2">
    <source>
        <dbReference type="SAM" id="MobiDB-lite"/>
    </source>
</evidence>
<name>A0AA88LCY4_ARTSF</name>
<reference evidence="4" key="1">
    <citation type="submission" date="2023-07" db="EMBL/GenBank/DDBJ databases">
        <title>Chromosome-level genome assembly of Artemia franciscana.</title>
        <authorList>
            <person name="Jo E."/>
        </authorList>
    </citation>
    <scope>NUCLEOTIDE SEQUENCE</scope>
    <source>
        <tissue evidence="4">Whole body</tissue>
    </source>
</reference>
<feature type="non-terminal residue" evidence="4">
    <location>
        <position position="1"/>
    </location>
</feature>
<feature type="compositionally biased region" description="Low complexity" evidence="2">
    <location>
        <begin position="242"/>
        <end position="254"/>
    </location>
</feature>
<evidence type="ECO:0000313" key="5">
    <source>
        <dbReference type="Proteomes" id="UP001187531"/>
    </source>
</evidence>
<dbReference type="InterPro" id="IPR026136">
    <property type="entry name" value="RIPOR3"/>
</dbReference>
<dbReference type="AlphaFoldDB" id="A0AA88LCY4"/>
<gene>
    <name evidence="4" type="ORF">QYM36_007564</name>
</gene>
<dbReference type="InterPro" id="IPR031780">
    <property type="entry name" value="FAM65_N"/>
</dbReference>
<protein>
    <recommendedName>
        <fullName evidence="3">FAM65 N-terminal domain-containing protein</fullName>
    </recommendedName>
</protein>
<feature type="domain" description="FAM65 N-terminal" evidence="3">
    <location>
        <begin position="1"/>
        <end position="232"/>
    </location>
</feature>